<dbReference type="GO" id="GO:0016052">
    <property type="term" value="P:carbohydrate catabolic process"/>
    <property type="evidence" value="ECO:0007669"/>
    <property type="project" value="InterPro"/>
</dbReference>
<dbReference type="InterPro" id="IPR010502">
    <property type="entry name" value="Carb-bd_dom_fam9"/>
</dbReference>
<evidence type="ECO:0000259" key="1">
    <source>
        <dbReference type="Pfam" id="PF06452"/>
    </source>
</evidence>
<dbReference type="EMBL" id="FPKV01000001">
    <property type="protein sequence ID" value="SFZ89478.1"/>
    <property type="molecule type" value="Genomic_DNA"/>
</dbReference>
<keyword evidence="3" id="KW-1185">Reference proteome</keyword>
<sequence>MMKKTIFSILCIPFLFYVSCKNITKEQTTSTTTVIQPELPSFKASKTTTNMIIDGKRDELDWSKTEVATFDYFYHYDSIMKDDDKQKTAFRMLWDDAFLYVFFECNDKYLTAREKTRDGTPYFDDCAEIFLAPAPDILNTHMGFEVNLYKTSNDFLFMTNFYKGQQGVLKAFNPDFQVETTHTGTLNDNSDIDIGWTMELAIPLKLFFKIDTYAPVKAGAKWTFLALRQERNEIEGNRRITSSIFPVDEKKIDVHDPNKFGFLYFVEYKTTLNSN</sequence>
<feature type="domain" description="Carbohydrate-binding" evidence="1">
    <location>
        <begin position="53"/>
        <end position="264"/>
    </location>
</feature>
<dbReference type="AlphaFoldDB" id="A0A1K2IB58"/>
<organism evidence="2 3">
    <name type="scientific">Flaviramulus basaltis</name>
    <dbReference type="NCBI Taxonomy" id="369401"/>
    <lineage>
        <taxon>Bacteria</taxon>
        <taxon>Pseudomonadati</taxon>
        <taxon>Bacteroidota</taxon>
        <taxon>Flavobacteriia</taxon>
        <taxon>Flavobacteriales</taxon>
        <taxon>Flavobacteriaceae</taxon>
        <taxon>Flaviramulus</taxon>
    </lineage>
</organism>
<reference evidence="2 3" key="1">
    <citation type="submission" date="2016-10" db="EMBL/GenBank/DDBJ databases">
        <authorList>
            <person name="de Groot N.N."/>
        </authorList>
    </citation>
    <scope>NUCLEOTIDE SEQUENCE [LARGE SCALE GENOMIC DNA]</scope>
    <source>
        <strain evidence="2 3">DSM 18180</strain>
    </source>
</reference>
<dbReference type="Pfam" id="PF06452">
    <property type="entry name" value="CBM9_1"/>
    <property type="match status" value="1"/>
</dbReference>
<accession>A0A1K2IB58</accession>
<protein>
    <submittedName>
        <fullName evidence="2">Carbohydrate family 9 binding domain-like</fullName>
    </submittedName>
</protein>
<evidence type="ECO:0000313" key="3">
    <source>
        <dbReference type="Proteomes" id="UP000182544"/>
    </source>
</evidence>
<dbReference type="SUPFAM" id="SSF49344">
    <property type="entry name" value="CBD9-like"/>
    <property type="match status" value="1"/>
</dbReference>
<dbReference type="CDD" id="cd09620">
    <property type="entry name" value="CBM9_like_3"/>
    <property type="match status" value="1"/>
</dbReference>
<evidence type="ECO:0000313" key="2">
    <source>
        <dbReference type="EMBL" id="SFZ89478.1"/>
    </source>
</evidence>
<dbReference type="Proteomes" id="UP000182544">
    <property type="component" value="Unassembled WGS sequence"/>
</dbReference>
<proteinExistence type="predicted"/>
<dbReference type="GO" id="GO:0030246">
    <property type="term" value="F:carbohydrate binding"/>
    <property type="evidence" value="ECO:0007669"/>
    <property type="project" value="InterPro"/>
</dbReference>
<dbReference type="Gene3D" id="2.60.40.1190">
    <property type="match status" value="1"/>
</dbReference>
<name>A0A1K2IB58_9FLAO</name>
<dbReference type="OrthoDB" id="9786766at2"/>
<dbReference type="GO" id="GO:0004553">
    <property type="term" value="F:hydrolase activity, hydrolyzing O-glycosyl compounds"/>
    <property type="evidence" value="ECO:0007669"/>
    <property type="project" value="InterPro"/>
</dbReference>
<gene>
    <name evidence="2" type="ORF">SAMN05428642_101315</name>
</gene>